<dbReference type="SMART" id="SM00316">
    <property type="entry name" value="S1"/>
    <property type="match status" value="1"/>
</dbReference>
<dbReference type="NCBIfam" id="TIGR00757">
    <property type="entry name" value="RNaseEG"/>
    <property type="match status" value="1"/>
</dbReference>
<dbReference type="Pfam" id="PF10150">
    <property type="entry name" value="RNase_E_G"/>
    <property type="match status" value="1"/>
</dbReference>
<protein>
    <submittedName>
        <fullName evidence="7">Rne/Rng family ribonuclease</fullName>
    </submittedName>
</protein>
<evidence type="ECO:0000256" key="4">
    <source>
        <dbReference type="ARBA" id="ARBA00022842"/>
    </source>
</evidence>
<dbReference type="PANTHER" id="PTHR30001:SF0">
    <property type="entry name" value="RIBONUCLEASE G"/>
    <property type="match status" value="1"/>
</dbReference>
<evidence type="ECO:0000313" key="7">
    <source>
        <dbReference type="EMBL" id="GAA0483444.1"/>
    </source>
</evidence>
<dbReference type="InterPro" id="IPR012340">
    <property type="entry name" value="NA-bd_OB-fold"/>
</dbReference>
<keyword evidence="8" id="KW-1185">Reference proteome</keyword>
<dbReference type="Gene3D" id="2.40.50.140">
    <property type="entry name" value="Nucleic acid-binding proteins"/>
    <property type="match status" value="1"/>
</dbReference>
<keyword evidence="5" id="KW-0694">RNA-binding</keyword>
<accession>A0ABP3KND1</accession>
<evidence type="ECO:0000259" key="6">
    <source>
        <dbReference type="SMART" id="SM00316"/>
    </source>
</evidence>
<comment type="cofactor">
    <cofactor evidence="1">
        <name>Mg(2+)</name>
        <dbReference type="ChEBI" id="CHEBI:18420"/>
    </cofactor>
</comment>
<dbReference type="InterPro" id="IPR019307">
    <property type="entry name" value="RNA-bd_AU-1/RNase_E/G"/>
</dbReference>
<evidence type="ECO:0000256" key="2">
    <source>
        <dbReference type="ARBA" id="ARBA00022723"/>
    </source>
</evidence>
<dbReference type="PANTHER" id="PTHR30001">
    <property type="entry name" value="RIBONUCLEASE"/>
    <property type="match status" value="1"/>
</dbReference>
<evidence type="ECO:0000256" key="3">
    <source>
        <dbReference type="ARBA" id="ARBA00022801"/>
    </source>
</evidence>
<evidence type="ECO:0000256" key="5">
    <source>
        <dbReference type="ARBA" id="ARBA00022884"/>
    </source>
</evidence>
<evidence type="ECO:0000313" key="8">
    <source>
        <dbReference type="Proteomes" id="UP001500880"/>
    </source>
</evidence>
<dbReference type="RefSeq" id="WP_343837302.1">
    <property type="nucleotide sequence ID" value="NZ_BAAADO010000001.1"/>
</dbReference>
<name>A0ABP3KND1_9BACI</name>
<evidence type="ECO:0000256" key="1">
    <source>
        <dbReference type="ARBA" id="ARBA00001946"/>
    </source>
</evidence>
<dbReference type="SUPFAM" id="SSF50249">
    <property type="entry name" value="Nucleic acid-binding proteins"/>
    <property type="match status" value="1"/>
</dbReference>
<sequence>MKKLYIQTGTTEKTALLMDGHQLEHFFIDRSDQTSLVGNIYAGRIRRVDHGLQAAFVDIGQKKLSFLPKKEIPAARKDTGQPIEHYVHEGMNIIVQVTKDAYDQKGPRVTANVTVPGHYFIYMPYSSYWAASKRINQEEKLRVQSSVEDSSASSEGAIIRTSALQADQDDLEKEWKRLQEKWEKLYHQAKSVKKPGLLFADREIPERVIRKYATVSVEEIIFDDIEAARSIKQEYPYVADQVRWTDNLDKEMPLSVNQAINNLTQRTVKLTSGIELIIERTEALTVIDVNTAKFKGRWTKERTVLGANLEAAKEAARQIKLRNLSGMIFIDFISMKNKQDEQRVLAEMKKQAKQDSVYCEVLGFTRLGILELTRKREGMDVPSLVCERQEITWTARTHAYQLERELCSYRKKDCEAFLVEVRPDVFDAFIKHVHIKDLSKRMKIPIYLEKNPLETREFVIKFIGDLKWLERSHTMAIAIDKFI</sequence>
<keyword evidence="2" id="KW-0479">Metal-binding</keyword>
<organism evidence="7 8">
    <name type="scientific">Salinibacillus aidingensis</name>
    <dbReference type="NCBI Taxonomy" id="237684"/>
    <lineage>
        <taxon>Bacteria</taxon>
        <taxon>Bacillati</taxon>
        <taxon>Bacillota</taxon>
        <taxon>Bacilli</taxon>
        <taxon>Bacillales</taxon>
        <taxon>Bacillaceae</taxon>
        <taxon>Salinibacillus</taxon>
    </lineage>
</organism>
<dbReference type="InterPro" id="IPR004659">
    <property type="entry name" value="RNase_E/G"/>
</dbReference>
<feature type="domain" description="S1 motif" evidence="6">
    <location>
        <begin position="36"/>
        <end position="112"/>
    </location>
</feature>
<keyword evidence="4" id="KW-0460">Magnesium</keyword>
<dbReference type="Proteomes" id="UP001500880">
    <property type="component" value="Unassembled WGS sequence"/>
</dbReference>
<reference evidence="8" key="1">
    <citation type="journal article" date="2019" name="Int. J. Syst. Evol. Microbiol.">
        <title>The Global Catalogue of Microorganisms (GCM) 10K type strain sequencing project: providing services to taxonomists for standard genome sequencing and annotation.</title>
        <authorList>
            <consortium name="The Broad Institute Genomics Platform"/>
            <consortium name="The Broad Institute Genome Sequencing Center for Infectious Disease"/>
            <person name="Wu L."/>
            <person name="Ma J."/>
        </authorList>
    </citation>
    <scope>NUCLEOTIDE SEQUENCE [LARGE SCALE GENOMIC DNA]</scope>
    <source>
        <strain evidence="8">JCM 12389</strain>
    </source>
</reference>
<gene>
    <name evidence="7" type="ORF">GCM10008986_05660</name>
</gene>
<dbReference type="CDD" id="cd04453">
    <property type="entry name" value="S1_RNase_E"/>
    <property type="match status" value="1"/>
</dbReference>
<proteinExistence type="predicted"/>
<keyword evidence="3" id="KW-0378">Hydrolase</keyword>
<dbReference type="EMBL" id="BAAADO010000001">
    <property type="protein sequence ID" value="GAA0483444.1"/>
    <property type="molecule type" value="Genomic_DNA"/>
</dbReference>
<dbReference type="InterPro" id="IPR003029">
    <property type="entry name" value="S1_domain"/>
</dbReference>
<comment type="caution">
    <text evidence="7">The sequence shown here is derived from an EMBL/GenBank/DDBJ whole genome shotgun (WGS) entry which is preliminary data.</text>
</comment>